<dbReference type="SUPFAM" id="SSF53067">
    <property type="entry name" value="Actin-like ATPase domain"/>
    <property type="match status" value="1"/>
</dbReference>
<name>A0A162PC89_BACCE</name>
<gene>
    <name evidence="3" type="ORF">B4088_0992</name>
</gene>
<dbReference type="InterPro" id="IPR043129">
    <property type="entry name" value="ATPase_NBD"/>
</dbReference>
<dbReference type="EMBL" id="LJKE01000022">
    <property type="protein sequence ID" value="KZD70936.1"/>
    <property type="molecule type" value="Genomic_DNA"/>
</dbReference>
<dbReference type="Pfam" id="PF17989">
    <property type="entry name" value="ALP_N"/>
    <property type="match status" value="1"/>
</dbReference>
<organism evidence="3 4">
    <name type="scientific">Bacillus cereus</name>
    <dbReference type="NCBI Taxonomy" id="1396"/>
    <lineage>
        <taxon>Bacteria</taxon>
        <taxon>Bacillati</taxon>
        <taxon>Bacillota</taxon>
        <taxon>Bacilli</taxon>
        <taxon>Bacillales</taxon>
        <taxon>Bacillaceae</taxon>
        <taxon>Bacillus</taxon>
        <taxon>Bacillus cereus group</taxon>
    </lineage>
</organism>
<sequence>MTNLLVIGLESANSFSKSFSNAKKNGYGLKYYNTASEILDKHESISANNKLSNVFTVNVNGKDRKYKVGSAEGVTSSGQSSIKYNEQYKTETLITIYRHIEAMNNQDSVVKVVAVIGLPTVHYRNEEIEKQIEGLLLNQKHIVNGRVFEIVDLDFFLQPLGTFYSLIFDHRTLELNRHSKKLLDERYKFLVVDPGFGTLDLTVVQGSEKIDEHSAKYAMGYVINRVKQKAIEIKPGFKSLNMQPLEIDRQISEAIKNGEKEIMIGQGVNKVDVTEVVKEEFSELAKNIVKEMDLPECSFDQFEGIILTGGTSIALQKDFEGLDDDRFIYVQKEFEEKFTQEEYDGEKPDAQLANAIGYYIQACSNAEDVLENV</sequence>
<dbReference type="InterPro" id="IPR049067">
    <property type="entry name" value="MreB-like_C"/>
</dbReference>
<evidence type="ECO:0000259" key="1">
    <source>
        <dbReference type="Pfam" id="PF17989"/>
    </source>
</evidence>
<protein>
    <submittedName>
        <fullName evidence="3">Uncharacterized protein</fullName>
    </submittedName>
</protein>
<dbReference type="Proteomes" id="UP000076482">
    <property type="component" value="Unassembled WGS sequence"/>
</dbReference>
<dbReference type="CDD" id="cd24021">
    <property type="entry name" value="ASKHA_NBD_ParM_Psk41-like"/>
    <property type="match status" value="1"/>
</dbReference>
<dbReference type="PATRIC" id="fig|1396.535.peg.4835"/>
<dbReference type="Gene3D" id="3.30.420.40">
    <property type="match status" value="2"/>
</dbReference>
<dbReference type="Pfam" id="PF21522">
    <property type="entry name" value="MreB-like_C"/>
    <property type="match status" value="1"/>
</dbReference>
<dbReference type="InterPro" id="IPR040607">
    <property type="entry name" value="ALP_N"/>
</dbReference>
<feature type="domain" description="Actin homologue MreB-like C-terminal" evidence="2">
    <location>
        <begin position="191"/>
        <end position="320"/>
    </location>
</feature>
<evidence type="ECO:0000313" key="4">
    <source>
        <dbReference type="Proteomes" id="UP000076482"/>
    </source>
</evidence>
<evidence type="ECO:0000313" key="3">
    <source>
        <dbReference type="EMBL" id="KZD70936.1"/>
    </source>
</evidence>
<accession>A0A162PC89</accession>
<dbReference type="RefSeq" id="WP_063260156.1">
    <property type="nucleotide sequence ID" value="NZ_LJKE01000022.1"/>
</dbReference>
<feature type="domain" description="Actin-like protein N-terminal" evidence="1">
    <location>
        <begin position="42"/>
        <end position="161"/>
    </location>
</feature>
<evidence type="ECO:0000259" key="2">
    <source>
        <dbReference type="Pfam" id="PF21522"/>
    </source>
</evidence>
<reference evidence="3 4" key="1">
    <citation type="submission" date="2015-09" db="EMBL/GenBank/DDBJ databases">
        <title>Bacillus cereus food isolates.</title>
        <authorList>
            <person name="Boekhorst J."/>
        </authorList>
    </citation>
    <scope>NUCLEOTIDE SEQUENCE [LARGE SCALE GENOMIC DNA]</scope>
    <source>
        <strain evidence="3 4">B4088</strain>
    </source>
</reference>
<comment type="caution">
    <text evidence="3">The sequence shown here is derived from an EMBL/GenBank/DDBJ whole genome shotgun (WGS) entry which is preliminary data.</text>
</comment>
<dbReference type="AlphaFoldDB" id="A0A162PC89"/>
<proteinExistence type="predicted"/>